<dbReference type="RefSeq" id="WP_289389024.1">
    <property type="nucleotide sequence ID" value="NZ_JAUCBM010000033.1"/>
</dbReference>
<dbReference type="Pfam" id="PF02515">
    <property type="entry name" value="CoA_transf_3"/>
    <property type="match status" value="1"/>
</dbReference>
<name>A0ABW3V105_9HYPH</name>
<protein>
    <submittedName>
        <fullName evidence="2">CaiB/BaiF CoA transferase family protein</fullName>
    </submittedName>
</protein>
<keyword evidence="1 2" id="KW-0808">Transferase</keyword>
<dbReference type="Gene3D" id="3.40.50.10540">
    <property type="entry name" value="Crotonobetainyl-coa:carnitine coa-transferase, domain 1"/>
    <property type="match status" value="1"/>
</dbReference>
<accession>A0ABW3V105</accession>
<evidence type="ECO:0000256" key="1">
    <source>
        <dbReference type="ARBA" id="ARBA00022679"/>
    </source>
</evidence>
<dbReference type="Proteomes" id="UP001597263">
    <property type="component" value="Unassembled WGS sequence"/>
</dbReference>
<dbReference type="EMBL" id="JBHTMA010000015">
    <property type="protein sequence ID" value="MFD1226274.1"/>
    <property type="molecule type" value="Genomic_DNA"/>
</dbReference>
<dbReference type="PANTHER" id="PTHR48207:SF3">
    <property type="entry name" value="SUCCINATE--HYDROXYMETHYLGLUTARATE COA-TRANSFERASE"/>
    <property type="match status" value="1"/>
</dbReference>
<evidence type="ECO:0000313" key="3">
    <source>
        <dbReference type="Proteomes" id="UP001597263"/>
    </source>
</evidence>
<dbReference type="InterPro" id="IPR044855">
    <property type="entry name" value="CoA-Trfase_III_dom3_sf"/>
</dbReference>
<dbReference type="PANTHER" id="PTHR48207">
    <property type="entry name" value="SUCCINATE--HYDROXYMETHYLGLUTARATE COA-TRANSFERASE"/>
    <property type="match status" value="1"/>
</dbReference>
<evidence type="ECO:0000313" key="2">
    <source>
        <dbReference type="EMBL" id="MFD1226274.1"/>
    </source>
</evidence>
<dbReference type="InterPro" id="IPR023606">
    <property type="entry name" value="CoA-Trfase_III_dom_1_sf"/>
</dbReference>
<gene>
    <name evidence="2" type="ORF">ACFQ35_03705</name>
</gene>
<sequence>MRQDLQGITVVALEQAVAAPYASSRLADAGARVIKLERKEGDFARNYDSFVNGLSAYFVWLNRGKESVLFDLKDQNDVAFLYEMLSQADVFIQNLAPGATERAGIGSATLRERFPKLITVDVTGYGSSGEYRSMKAYDLLVQAESGLALLTGNDSGPARVGVSVCDIACGMYAHQAIVQALYAREKSGEGRAIEVSLFHSLADWMNVPYLQYQYGGHHPTRNGLEHPTIAPYGVFDCQGGEKILLSIQNEREWQRLCTKVLERPDLLTKEMFANNNARVQNRRELEDLINSVFQKMDRNAIAERLLVAEIAFGRLSTLEDLAAHPQLRTIAVETAAGNIEVIAPPIVISGETPEYQPVPTLGQHDEAVREEFSIAADASIRPDAVSAG</sequence>
<keyword evidence="3" id="KW-1185">Reference proteome</keyword>
<dbReference type="InterPro" id="IPR050483">
    <property type="entry name" value="CoA-transferase_III_domain"/>
</dbReference>
<proteinExistence type="predicted"/>
<dbReference type="InterPro" id="IPR003673">
    <property type="entry name" value="CoA-Trfase_fam_III"/>
</dbReference>
<dbReference type="GO" id="GO:0016740">
    <property type="term" value="F:transferase activity"/>
    <property type="evidence" value="ECO:0007669"/>
    <property type="project" value="UniProtKB-KW"/>
</dbReference>
<dbReference type="Gene3D" id="3.30.1540.10">
    <property type="entry name" value="formyl-coa transferase, domain 3"/>
    <property type="match status" value="1"/>
</dbReference>
<organism evidence="2 3">
    <name type="scientific">Pseudochrobactrum kiredjianiae</name>
    <dbReference type="NCBI Taxonomy" id="386305"/>
    <lineage>
        <taxon>Bacteria</taxon>
        <taxon>Pseudomonadati</taxon>
        <taxon>Pseudomonadota</taxon>
        <taxon>Alphaproteobacteria</taxon>
        <taxon>Hyphomicrobiales</taxon>
        <taxon>Brucellaceae</taxon>
        <taxon>Pseudochrobactrum</taxon>
    </lineage>
</organism>
<comment type="caution">
    <text evidence="2">The sequence shown here is derived from an EMBL/GenBank/DDBJ whole genome shotgun (WGS) entry which is preliminary data.</text>
</comment>
<dbReference type="SUPFAM" id="SSF89796">
    <property type="entry name" value="CoA-transferase family III (CaiB/BaiF)"/>
    <property type="match status" value="1"/>
</dbReference>
<reference evidence="3" key="1">
    <citation type="journal article" date="2019" name="Int. J. Syst. Evol. Microbiol.">
        <title>The Global Catalogue of Microorganisms (GCM) 10K type strain sequencing project: providing services to taxonomists for standard genome sequencing and annotation.</title>
        <authorList>
            <consortium name="The Broad Institute Genomics Platform"/>
            <consortium name="The Broad Institute Genome Sequencing Center for Infectious Disease"/>
            <person name="Wu L."/>
            <person name="Ma J."/>
        </authorList>
    </citation>
    <scope>NUCLEOTIDE SEQUENCE [LARGE SCALE GENOMIC DNA]</scope>
    <source>
        <strain evidence="3">CCUG 49584</strain>
    </source>
</reference>